<sequence>MKQQNIFITTLIVFIACISFSCQPALGSAWYRSSAPQGRNSGQHNIEEEEQQAPKDPNAFIEVEPFKYFTKDYLYPASKFDDWVLYMTGITKTNIASYKFDSSEHWANNSYGEYKYEGIPGKGAVIGENQQNHTTNLSYYMYKNRTDRWRDSNQFAPSLDEQETEKQKRFYFYRFKGTTTGNNGSLDNSTFCVDTYSKFLFFYSEPAGKQEVYGNIIPSRWTDYAADSSDHHIKRTYEFYKYDPVGFVKQDGSVFIYSWFKNKIANSDYSPVMNEKFKYAAKAGENPSPGHSPYKYDNLKIYGNEDELDNNQPPVLRIAPVKLKNISINGLHWTWYVIQWVSQPGDPLFSYSFKAKVSYDGYTGNTEELAEYNHGNSSSKLNSLKVIKPDTQVEFTPKLFQKEIPQDTEGLEAELVMQIIKYNSKTELGINQSTEEKYITKFDNSIKLTYDKKDKKWYCPAADKIEVIPGVKMSYPAFSLKRGGLKTFKINFESTQDSAEGEVEVSYMIGWQ</sequence>
<gene>
    <name evidence="2" type="ORF">IFE08_12985</name>
</gene>
<dbReference type="AlphaFoldDB" id="A0A7S6WP23"/>
<organism evidence="2 3">
    <name type="scientific">Treponema pedis</name>
    <dbReference type="NCBI Taxonomy" id="409322"/>
    <lineage>
        <taxon>Bacteria</taxon>
        <taxon>Pseudomonadati</taxon>
        <taxon>Spirochaetota</taxon>
        <taxon>Spirochaetia</taxon>
        <taxon>Spirochaetales</taxon>
        <taxon>Treponemataceae</taxon>
        <taxon>Treponema</taxon>
    </lineage>
</organism>
<feature type="chain" id="PRO_5032827625" description="Lipoprotein" evidence="1">
    <location>
        <begin position="25"/>
        <end position="512"/>
    </location>
</feature>
<evidence type="ECO:0000313" key="3">
    <source>
        <dbReference type="Proteomes" id="UP000593915"/>
    </source>
</evidence>
<proteinExistence type="predicted"/>
<feature type="signal peptide" evidence="1">
    <location>
        <begin position="1"/>
        <end position="24"/>
    </location>
</feature>
<protein>
    <recommendedName>
        <fullName evidence="4">Lipoprotein</fullName>
    </recommendedName>
</protein>
<reference evidence="2 3" key="1">
    <citation type="submission" date="2020-09" db="EMBL/GenBank/DDBJ databases">
        <title>Characterization of Treponema spp. from bovine digital dermatitis in Korea.</title>
        <authorList>
            <person name="Espiritu H.M."/>
            <person name="Cho Y.I."/>
            <person name="Mamuad L."/>
        </authorList>
    </citation>
    <scope>NUCLEOTIDE SEQUENCE [LARGE SCALE GENOMIC DNA]</scope>
    <source>
        <strain evidence="2 3">KS1</strain>
    </source>
</reference>
<keyword evidence="1" id="KW-0732">Signal</keyword>
<evidence type="ECO:0000256" key="1">
    <source>
        <dbReference type="SAM" id="SignalP"/>
    </source>
</evidence>
<evidence type="ECO:0008006" key="4">
    <source>
        <dbReference type="Google" id="ProtNLM"/>
    </source>
</evidence>
<name>A0A7S6WP23_9SPIR</name>
<evidence type="ECO:0000313" key="2">
    <source>
        <dbReference type="EMBL" id="QOW60689.1"/>
    </source>
</evidence>
<dbReference type="RefSeq" id="WP_194076151.1">
    <property type="nucleotide sequence ID" value="NZ_CP061839.1"/>
</dbReference>
<dbReference type="Proteomes" id="UP000593915">
    <property type="component" value="Chromosome"/>
</dbReference>
<dbReference type="PROSITE" id="PS51257">
    <property type="entry name" value="PROKAR_LIPOPROTEIN"/>
    <property type="match status" value="1"/>
</dbReference>
<dbReference type="EMBL" id="CP061839">
    <property type="protein sequence ID" value="QOW60689.1"/>
    <property type="molecule type" value="Genomic_DNA"/>
</dbReference>
<accession>A0A7S6WP23</accession>